<dbReference type="PANTHER" id="PTHR35038:SF8">
    <property type="entry name" value="C-TYPE POLYHEME CYTOCHROME OMCC"/>
    <property type="match status" value="1"/>
</dbReference>
<dbReference type="InterPro" id="IPR019734">
    <property type="entry name" value="TPR_rpt"/>
</dbReference>
<dbReference type="PROSITE" id="PS50005">
    <property type="entry name" value="TPR"/>
    <property type="match status" value="1"/>
</dbReference>
<dbReference type="SUPFAM" id="SSF48695">
    <property type="entry name" value="Multiheme cytochromes"/>
    <property type="match status" value="1"/>
</dbReference>
<evidence type="ECO:0000256" key="3">
    <source>
        <dbReference type="SAM" id="SignalP"/>
    </source>
</evidence>
<evidence type="ECO:0000259" key="4">
    <source>
        <dbReference type="Pfam" id="PF09699"/>
    </source>
</evidence>
<dbReference type="EMBL" id="QUOT01000001">
    <property type="protein sequence ID" value="REL30757.1"/>
    <property type="molecule type" value="Genomic_DNA"/>
</dbReference>
<gene>
    <name evidence="6" type="ORF">DXX94_08525</name>
</gene>
<name>A0A3E0U2D7_9GAMM</name>
<feature type="domain" description="Doubled CXXCH motif" evidence="4">
    <location>
        <begin position="331"/>
        <end position="360"/>
    </location>
</feature>
<dbReference type="InterPro" id="IPR036280">
    <property type="entry name" value="Multihaem_cyt_sf"/>
</dbReference>
<evidence type="ECO:0000256" key="1">
    <source>
        <dbReference type="ARBA" id="ARBA00022729"/>
    </source>
</evidence>
<keyword evidence="7" id="KW-1185">Reference proteome</keyword>
<proteinExistence type="predicted"/>
<dbReference type="InterPro" id="IPR051829">
    <property type="entry name" value="Multiheme_Cytochr_ET"/>
</dbReference>
<dbReference type="SUPFAM" id="SSF48452">
    <property type="entry name" value="TPR-like"/>
    <property type="match status" value="1"/>
</dbReference>
<dbReference type="Pfam" id="PF09699">
    <property type="entry name" value="Paired_CXXCH_1"/>
    <property type="match status" value="1"/>
</dbReference>
<dbReference type="PANTHER" id="PTHR35038">
    <property type="entry name" value="DISSIMILATORY SULFITE REDUCTASE SIRA"/>
    <property type="match status" value="1"/>
</dbReference>
<protein>
    <recommendedName>
        <fullName evidence="8">Tetratricopeptide repeat protein</fullName>
    </recommendedName>
</protein>
<evidence type="ECO:0000313" key="7">
    <source>
        <dbReference type="Proteomes" id="UP000256899"/>
    </source>
</evidence>
<dbReference type="InterPro" id="IPR010177">
    <property type="entry name" value="Paired_CXXCH_1"/>
</dbReference>
<feature type="signal peptide" evidence="3">
    <location>
        <begin position="1"/>
        <end position="26"/>
    </location>
</feature>
<feature type="domain" description="Cytochrome c-552/4" evidence="5">
    <location>
        <begin position="179"/>
        <end position="217"/>
    </location>
</feature>
<evidence type="ECO:0000313" key="6">
    <source>
        <dbReference type="EMBL" id="REL30757.1"/>
    </source>
</evidence>
<feature type="chain" id="PRO_5017616146" description="Tetratricopeptide repeat protein" evidence="3">
    <location>
        <begin position="27"/>
        <end position="747"/>
    </location>
</feature>
<keyword evidence="2" id="KW-0802">TPR repeat</keyword>
<dbReference type="Proteomes" id="UP000256899">
    <property type="component" value="Unassembled WGS sequence"/>
</dbReference>
<accession>A0A3E0U2D7</accession>
<evidence type="ECO:0000256" key="2">
    <source>
        <dbReference type="PROSITE-ProRule" id="PRU00339"/>
    </source>
</evidence>
<evidence type="ECO:0000259" key="5">
    <source>
        <dbReference type="Pfam" id="PF13435"/>
    </source>
</evidence>
<dbReference type="Pfam" id="PF13435">
    <property type="entry name" value="Cytochrome_C554"/>
    <property type="match status" value="2"/>
</dbReference>
<dbReference type="RefSeq" id="WP_116015189.1">
    <property type="nucleotide sequence ID" value="NZ_QUOT01000001.1"/>
</dbReference>
<dbReference type="Gene3D" id="1.10.1130.10">
    <property type="entry name" value="Flavocytochrome C3, Chain A"/>
    <property type="match status" value="2"/>
</dbReference>
<reference evidence="7" key="1">
    <citation type="submission" date="2018-08" db="EMBL/GenBank/DDBJ databases">
        <title>Thalassotalea euphylliae genome.</title>
        <authorList>
            <person name="Summers S."/>
            <person name="Rice S.A."/>
            <person name="Freckelton M.L."/>
            <person name="Nedved B.T."/>
            <person name="Hadfield M.G."/>
        </authorList>
    </citation>
    <scope>NUCLEOTIDE SEQUENCE [LARGE SCALE GENOMIC DNA]</scope>
    <source>
        <strain evidence="7">H3</strain>
    </source>
</reference>
<dbReference type="AlphaFoldDB" id="A0A3E0U2D7"/>
<dbReference type="SMART" id="SM00028">
    <property type="entry name" value="TPR"/>
    <property type="match status" value="3"/>
</dbReference>
<comment type="caution">
    <text evidence="6">The sequence shown here is derived from an EMBL/GenBank/DDBJ whole genome shotgun (WGS) entry which is preliminary data.</text>
</comment>
<organism evidence="6 7">
    <name type="scientific">Thalassotalea euphylliae</name>
    <dbReference type="NCBI Taxonomy" id="1655234"/>
    <lineage>
        <taxon>Bacteria</taxon>
        <taxon>Pseudomonadati</taxon>
        <taxon>Pseudomonadota</taxon>
        <taxon>Gammaproteobacteria</taxon>
        <taxon>Alteromonadales</taxon>
        <taxon>Colwelliaceae</taxon>
        <taxon>Thalassotalea</taxon>
    </lineage>
</organism>
<dbReference type="CDD" id="cd08168">
    <property type="entry name" value="Cytochrom_C3"/>
    <property type="match status" value="1"/>
</dbReference>
<keyword evidence="1 3" id="KW-0732">Signal</keyword>
<evidence type="ECO:0008006" key="8">
    <source>
        <dbReference type="Google" id="ProtNLM"/>
    </source>
</evidence>
<sequence>MNLVVLLPCYLALLLVSLSLFSIANATEFADCQSCHRQQYQDWLSSDHRQAMQPANRTTVKGDFNNAHATHYQLSAHFSQKDDEYWATLSKQGLAEEHSQINQAEQAQHYQFAYTFGHYPLQQYLVKTANGKMQVFPFAWDSRAAEQGGQRWFHIYQEAIGEQITEQDRLHWLQPLQNWNGMCADCHSDGFQRNYNASKNRFDSKWQADNVGCQSCHAGYQQPHPQVNRQVQAKVQSNDSISSKGVGSWQRNQLPTAQWQGAARTEGDMWNCFACHSLRTPLTDGFSANEHFLNQFSPSLLNAPLYHADGQIKEEVYVMGSFLQSKMYHQGVQCVDCHNPHSGKVKIDGNGLCLQCHSPQVFNSKTHHGHSDNSQGAQCVNCHMPTTTYMGVDARRDHSFKVPNPELAKQFDTPLACLTCHPKQNADWAQIKIASWQANGALDGIDGINGIDGKAGSINGFQKAAKHQLAFDYASFIAGKASHPERLARLLDDPQLPAIQKASLLAQIPYLTQSLPGNWLARYLQHESPLIRIAAANLGSLLSAPDKQRYMLPVLADQFKAVRIAALSSLMGTDIPAAYAKQYAQVFNELSSAQAQVAWRGEGRVNIAQRQLAVGQTEQAINQLTQAIAIDPYFEASYINLADIYRNLVKVSEEVNIYQQGLSTLPKSATLHYAMALSWVRQQQYRQALNSLAKATQLAPNEAQYHYTYALALEKVAGRPAALSYVQQALVSLPQSALLKNLEQYFL</sequence>
<dbReference type="InterPro" id="IPR011990">
    <property type="entry name" value="TPR-like_helical_dom_sf"/>
</dbReference>
<feature type="domain" description="Cytochrome c-552/4" evidence="5">
    <location>
        <begin position="32"/>
        <end position="59"/>
    </location>
</feature>
<dbReference type="InterPro" id="IPR023155">
    <property type="entry name" value="Cyt_c-552/4"/>
</dbReference>
<dbReference type="Gene3D" id="1.25.40.10">
    <property type="entry name" value="Tetratricopeptide repeat domain"/>
    <property type="match status" value="1"/>
</dbReference>
<feature type="repeat" description="TPR" evidence="2">
    <location>
        <begin position="669"/>
        <end position="702"/>
    </location>
</feature>